<dbReference type="OrthoDB" id="9805101at2"/>
<dbReference type="EMBL" id="CP061081">
    <property type="protein sequence ID" value="QNT07275.1"/>
    <property type="molecule type" value="Genomic_DNA"/>
</dbReference>
<dbReference type="KEGG" id="mard:IBG28_06515"/>
<dbReference type="AlphaFoldDB" id="A0A7H1J9V9"/>
<dbReference type="PANTHER" id="PTHR38344:SF1">
    <property type="entry name" value="INORGANIC CARBON TRANSPORTER SUBUNIT DABA-RELATED"/>
    <property type="match status" value="1"/>
</dbReference>
<accession>A0A7H1J9V9</accession>
<evidence type="ECO:0000256" key="1">
    <source>
        <dbReference type="ARBA" id="ARBA00022448"/>
    </source>
</evidence>
<keyword evidence="2 6" id="KW-1003">Cell membrane</keyword>
<dbReference type="GO" id="GO:0008270">
    <property type="term" value="F:zinc ion binding"/>
    <property type="evidence" value="ECO:0007669"/>
    <property type="project" value="UniProtKB-UniRule"/>
</dbReference>
<comment type="function">
    <text evidence="6">Part of an energy-coupled inorganic carbon pump.</text>
</comment>
<feature type="binding site" evidence="6">
    <location>
        <position position="347"/>
    </location>
    <ligand>
        <name>Zn(2+)</name>
        <dbReference type="ChEBI" id="CHEBI:29105"/>
    </ligand>
</feature>
<feature type="binding site" evidence="6">
    <location>
        <position position="534"/>
    </location>
    <ligand>
        <name>Zn(2+)</name>
        <dbReference type="ChEBI" id="CHEBI:29105"/>
    </ligand>
</feature>
<dbReference type="HAMAP" id="MF_01871">
    <property type="entry name" value="DabA"/>
    <property type="match status" value="1"/>
</dbReference>
<keyword evidence="1 6" id="KW-0813">Transport</keyword>
<sequence>MNATISATQSSMLTEKQMAILQSSGQHIAPTWPLDQMIAVNPFWPMRHQPIEHASAILSTLGDAQLLMPTSYYLQGYQSGEISSSALMKAAQTQGIPLKEAALVAFLQEDTAIANWHNISDLLDNQRDPHKMAWRDEITHQISQFCAAHYQQLRPILGRQDTAHQPDLYQHWLDVTRRDKGLSIILDEPGLQAFFQQLPNTPEQVIAEAIKTLTLSDDLLGHYAHALLLDINGWGSWVAYLRWQGDLYDQPHDDMLALLAIRMAWELVIWRYYQAKDPDTAELLKVLWTREKSQLPHLIRQQQDAQRLLWVWAKAAEMSYQQRLNHTLLTAKPQPAVQTPTLQAAFCIDVRSEVMRRALEAQSDHIQTLGFAGFFGLPLEYQPQASALSRPQLPGLLKPAIRATEAIASDNRPFDSSSVVKTAVGLNKRARWHGWSQAAPSTFSMVESMGWLYAFKMLKKSFFPNSGENPLNRLSHHHKWTLTKEDKLLTLEEKAGLAKGILHAMGLTHFAKTILLVGHGSHTTNNLHAAGLDCGACGGQTGEINVRVLAQLLNDQAVRAELRTSDIDIPDCSRFVAALHNTTTDHISCFDDNVEENVCHWLNAATKKAQRERIAQIDPTLLNANDDKLNKAYLKRSQDWSQVRPEWGLANNAAFIVAPRNWTRQVDLQGRCFLHDYQWQNDTGFNVLELIMTAPMIVTNWINMQYNASVTDPLKYGSGNKVLHNAVGGNIGVFEGNGGDLRIGLSLQSLHNGEKWMHQPQRLAVYIAAPREAIEQITAKHDNVRHLIDNEWLYLLRWDEKGTIERFYQQTWEMQTTAESMCERKQQSNII</sequence>
<keyword evidence="4 6" id="KW-0862">Zinc</keyword>
<evidence type="ECO:0000256" key="4">
    <source>
        <dbReference type="ARBA" id="ARBA00022833"/>
    </source>
</evidence>
<name>A0A7H1J9V9_9GAMM</name>
<comment type="subunit">
    <text evidence="6">Forms a complex with DabB.</text>
</comment>
<feature type="binding site" evidence="6">
    <location>
        <position position="519"/>
    </location>
    <ligand>
        <name>Zn(2+)</name>
        <dbReference type="ChEBI" id="CHEBI:29105"/>
    </ligand>
</feature>
<proteinExistence type="inferred from homology"/>
<evidence type="ECO:0000313" key="8">
    <source>
        <dbReference type="Proteomes" id="UP000516370"/>
    </source>
</evidence>
<evidence type="ECO:0000313" key="7">
    <source>
        <dbReference type="EMBL" id="QNT07275.1"/>
    </source>
</evidence>
<keyword evidence="3 6" id="KW-0479">Metal-binding</keyword>
<dbReference type="RefSeq" id="WP_111606246.1">
    <property type="nucleotide sequence ID" value="NZ_BMLJ01000005.1"/>
</dbReference>
<reference evidence="7 8" key="1">
    <citation type="submission" date="2020-09" db="EMBL/GenBank/DDBJ databases">
        <title>Complete genome sequence of an Arctic sea ice bacterium Marinomonas arctica BSI20414.</title>
        <authorList>
            <person name="Liao L."/>
            <person name="Chen B."/>
        </authorList>
    </citation>
    <scope>NUCLEOTIDE SEQUENCE [LARGE SCALE GENOMIC DNA]</scope>
    <source>
        <strain evidence="7 8">BSI20414</strain>
    </source>
</reference>
<dbReference type="InterPro" id="IPR018752">
    <property type="entry name" value="DabA"/>
</dbReference>
<evidence type="ECO:0000256" key="5">
    <source>
        <dbReference type="ARBA" id="ARBA00023136"/>
    </source>
</evidence>
<feature type="binding site" evidence="6">
    <location>
        <position position="349"/>
    </location>
    <ligand>
        <name>Zn(2+)</name>
        <dbReference type="ChEBI" id="CHEBI:29105"/>
    </ligand>
</feature>
<keyword evidence="5 6" id="KW-0472">Membrane</keyword>
<organism evidence="7 8">
    <name type="scientific">Marinomonas arctica</name>
    <dbReference type="NCBI Taxonomy" id="383750"/>
    <lineage>
        <taxon>Bacteria</taxon>
        <taxon>Pseudomonadati</taxon>
        <taxon>Pseudomonadota</taxon>
        <taxon>Gammaproteobacteria</taxon>
        <taxon>Oceanospirillales</taxon>
        <taxon>Oceanospirillaceae</taxon>
        <taxon>Marinomonas</taxon>
    </lineage>
</organism>
<evidence type="ECO:0000256" key="2">
    <source>
        <dbReference type="ARBA" id="ARBA00022475"/>
    </source>
</evidence>
<dbReference type="Proteomes" id="UP000516370">
    <property type="component" value="Chromosome"/>
</dbReference>
<comment type="subcellular location">
    <subcellularLocation>
        <location evidence="6">Cell membrane</location>
        <topology evidence="6">Peripheral membrane protein</topology>
    </subcellularLocation>
</comment>
<keyword evidence="8" id="KW-1185">Reference proteome</keyword>
<comment type="similarity">
    <text evidence="6">Belongs to the inorganic carbon transporter (TC 9.A.2) DabA family.</text>
</comment>
<dbReference type="PANTHER" id="PTHR38344">
    <property type="entry name" value="UPF0753 PROTEIN AQ_863"/>
    <property type="match status" value="1"/>
</dbReference>
<gene>
    <name evidence="6" type="primary">dabA</name>
    <name evidence="7" type="ORF">IBG28_06515</name>
</gene>
<comment type="cofactor">
    <cofactor evidence="6">
        <name>Zn(2+)</name>
        <dbReference type="ChEBI" id="CHEBI:29105"/>
    </cofactor>
</comment>
<dbReference type="Pfam" id="PF10070">
    <property type="entry name" value="DabA"/>
    <property type="match status" value="1"/>
</dbReference>
<evidence type="ECO:0000256" key="6">
    <source>
        <dbReference type="HAMAP-Rule" id="MF_01871"/>
    </source>
</evidence>
<dbReference type="GO" id="GO:0005886">
    <property type="term" value="C:plasma membrane"/>
    <property type="evidence" value="ECO:0007669"/>
    <property type="project" value="UniProtKB-SubCell"/>
</dbReference>
<protein>
    <recommendedName>
        <fullName evidence="6">Probable inorganic carbon transporter subunit DabA</fullName>
    </recommendedName>
</protein>
<evidence type="ECO:0000256" key="3">
    <source>
        <dbReference type="ARBA" id="ARBA00022723"/>
    </source>
</evidence>